<dbReference type="Proteomes" id="UP000735302">
    <property type="component" value="Unassembled WGS sequence"/>
</dbReference>
<evidence type="ECO:0000313" key="1">
    <source>
        <dbReference type="EMBL" id="GFO49460.1"/>
    </source>
</evidence>
<gene>
    <name evidence="1" type="ORF">PoB_007596500</name>
</gene>
<proteinExistence type="predicted"/>
<reference evidence="1 2" key="1">
    <citation type="journal article" date="2021" name="Elife">
        <title>Chloroplast acquisition without the gene transfer in kleptoplastic sea slugs, Plakobranchus ocellatus.</title>
        <authorList>
            <person name="Maeda T."/>
            <person name="Takahashi S."/>
            <person name="Yoshida T."/>
            <person name="Shimamura S."/>
            <person name="Takaki Y."/>
            <person name="Nagai Y."/>
            <person name="Toyoda A."/>
            <person name="Suzuki Y."/>
            <person name="Arimoto A."/>
            <person name="Ishii H."/>
            <person name="Satoh N."/>
            <person name="Nishiyama T."/>
            <person name="Hasebe M."/>
            <person name="Maruyama T."/>
            <person name="Minagawa J."/>
            <person name="Obokata J."/>
            <person name="Shigenobu S."/>
        </authorList>
    </citation>
    <scope>NUCLEOTIDE SEQUENCE [LARGE SCALE GENOMIC DNA]</scope>
</reference>
<keyword evidence="2" id="KW-1185">Reference proteome</keyword>
<sequence length="103" mass="11685">MSPSHRLWHHSIVEFMADDDELPEASALRCGFLRVLSANSIKIFGEIIKCTGRYFVPDIKSCLATTISFIPFSLQKLHWLSNRRSCSRGVKTQLSRTLARSCV</sequence>
<dbReference type="EMBL" id="BLXT01008489">
    <property type="protein sequence ID" value="GFO49460.1"/>
    <property type="molecule type" value="Genomic_DNA"/>
</dbReference>
<dbReference type="AlphaFoldDB" id="A0AAV4DZM6"/>
<protein>
    <submittedName>
        <fullName evidence="1">Uncharacterized protein</fullName>
    </submittedName>
</protein>
<accession>A0AAV4DZM6</accession>
<comment type="caution">
    <text evidence="1">The sequence shown here is derived from an EMBL/GenBank/DDBJ whole genome shotgun (WGS) entry which is preliminary data.</text>
</comment>
<evidence type="ECO:0000313" key="2">
    <source>
        <dbReference type="Proteomes" id="UP000735302"/>
    </source>
</evidence>
<name>A0AAV4DZM6_9GAST</name>
<organism evidence="1 2">
    <name type="scientific">Plakobranchus ocellatus</name>
    <dbReference type="NCBI Taxonomy" id="259542"/>
    <lineage>
        <taxon>Eukaryota</taxon>
        <taxon>Metazoa</taxon>
        <taxon>Spiralia</taxon>
        <taxon>Lophotrochozoa</taxon>
        <taxon>Mollusca</taxon>
        <taxon>Gastropoda</taxon>
        <taxon>Heterobranchia</taxon>
        <taxon>Euthyneura</taxon>
        <taxon>Panpulmonata</taxon>
        <taxon>Sacoglossa</taxon>
        <taxon>Placobranchoidea</taxon>
        <taxon>Plakobranchidae</taxon>
        <taxon>Plakobranchus</taxon>
    </lineage>
</organism>